<dbReference type="Gene3D" id="1.10.357.10">
    <property type="entry name" value="Tetracycline Repressor, domain 2"/>
    <property type="match status" value="1"/>
</dbReference>
<organism evidence="5 6">
    <name type="scientific">Dongia sedimenti</name>
    <dbReference type="NCBI Taxonomy" id="3064282"/>
    <lineage>
        <taxon>Bacteria</taxon>
        <taxon>Pseudomonadati</taxon>
        <taxon>Pseudomonadota</taxon>
        <taxon>Alphaproteobacteria</taxon>
        <taxon>Rhodospirillales</taxon>
        <taxon>Dongiaceae</taxon>
        <taxon>Dongia</taxon>
    </lineage>
</organism>
<proteinExistence type="predicted"/>
<dbReference type="InterPro" id="IPR050109">
    <property type="entry name" value="HTH-type_TetR-like_transc_reg"/>
</dbReference>
<reference evidence="6" key="1">
    <citation type="submission" date="2023-08" db="EMBL/GenBank/DDBJ databases">
        <title>Rhodospirillaceae gen. nov., a novel taxon isolated from the Yangtze River Yuezi River estuary sludge.</title>
        <authorList>
            <person name="Ruan L."/>
        </authorList>
    </citation>
    <scope>NUCLEOTIDE SEQUENCE [LARGE SCALE GENOMIC DNA]</scope>
    <source>
        <strain evidence="6">R-7</strain>
    </source>
</reference>
<feature type="DNA-binding region" description="H-T-H motif" evidence="2">
    <location>
        <begin position="48"/>
        <end position="67"/>
    </location>
</feature>
<dbReference type="RefSeq" id="WP_379953950.1">
    <property type="nucleotide sequence ID" value="NZ_JAUYVI010000001.1"/>
</dbReference>
<dbReference type="InterPro" id="IPR009057">
    <property type="entry name" value="Homeodomain-like_sf"/>
</dbReference>
<name>A0ABU0YFR8_9PROT</name>
<dbReference type="PROSITE" id="PS50977">
    <property type="entry name" value="HTH_TETR_2"/>
    <property type="match status" value="1"/>
</dbReference>
<dbReference type="InterPro" id="IPR036271">
    <property type="entry name" value="Tet_transcr_reg_TetR-rel_C_sf"/>
</dbReference>
<sequence length="222" mass="24139">MDSAPKPAGDGGETAVAGPREQARAKIEAKILAAAEAVFAEHGFSGAAMSEIARRAGIPKPNLHYYCKTKEELYRRVLQQILDLWLGTADEITPDADPAAALSHYIAAKIDLARRRPLASRVFANEVIHGAPQIGDFLANELNDWVARKAKVIDGWVKAGKLQPVDPKHLFFMLWAATQTYADFAVQIAAVLGRKKLQAADYDAAAKQTTEIVLRGLGLKVR</sequence>
<dbReference type="Pfam" id="PF08362">
    <property type="entry name" value="TetR_C_3"/>
    <property type="match status" value="1"/>
</dbReference>
<protein>
    <submittedName>
        <fullName evidence="5">TetR/AcrR family transcriptional regulator</fullName>
    </submittedName>
</protein>
<comment type="caution">
    <text evidence="5">The sequence shown here is derived from an EMBL/GenBank/DDBJ whole genome shotgun (WGS) entry which is preliminary data.</text>
</comment>
<evidence type="ECO:0000313" key="5">
    <source>
        <dbReference type="EMBL" id="MDQ7246559.1"/>
    </source>
</evidence>
<dbReference type="PANTHER" id="PTHR30055:SF196">
    <property type="entry name" value="HTH-TYPE TRANSCRIPTIONAL REGULATOR RUTR"/>
    <property type="match status" value="1"/>
</dbReference>
<keyword evidence="6" id="KW-1185">Reference proteome</keyword>
<evidence type="ECO:0000259" key="4">
    <source>
        <dbReference type="PROSITE" id="PS50977"/>
    </source>
</evidence>
<feature type="region of interest" description="Disordered" evidence="3">
    <location>
        <begin position="1"/>
        <end position="20"/>
    </location>
</feature>
<dbReference type="SUPFAM" id="SSF46689">
    <property type="entry name" value="Homeodomain-like"/>
    <property type="match status" value="1"/>
</dbReference>
<dbReference type="InterPro" id="IPR013573">
    <property type="entry name" value="Tscrpt_reg_YcdC_C"/>
</dbReference>
<dbReference type="PRINTS" id="PR00455">
    <property type="entry name" value="HTHTETR"/>
</dbReference>
<dbReference type="SUPFAM" id="SSF48498">
    <property type="entry name" value="Tetracyclin repressor-like, C-terminal domain"/>
    <property type="match status" value="1"/>
</dbReference>
<feature type="domain" description="HTH tetR-type" evidence="4">
    <location>
        <begin position="25"/>
        <end position="85"/>
    </location>
</feature>
<accession>A0ABU0YFR8</accession>
<dbReference type="Proteomes" id="UP001230156">
    <property type="component" value="Unassembled WGS sequence"/>
</dbReference>
<dbReference type="Pfam" id="PF00440">
    <property type="entry name" value="TetR_N"/>
    <property type="match status" value="1"/>
</dbReference>
<evidence type="ECO:0000256" key="2">
    <source>
        <dbReference type="PROSITE-ProRule" id="PRU00335"/>
    </source>
</evidence>
<dbReference type="InterPro" id="IPR001647">
    <property type="entry name" value="HTH_TetR"/>
</dbReference>
<gene>
    <name evidence="5" type="ORF">Q8A70_02730</name>
</gene>
<dbReference type="EMBL" id="JAUYVI010000001">
    <property type="protein sequence ID" value="MDQ7246559.1"/>
    <property type="molecule type" value="Genomic_DNA"/>
</dbReference>
<evidence type="ECO:0000256" key="3">
    <source>
        <dbReference type="SAM" id="MobiDB-lite"/>
    </source>
</evidence>
<evidence type="ECO:0000313" key="6">
    <source>
        <dbReference type="Proteomes" id="UP001230156"/>
    </source>
</evidence>
<dbReference type="PANTHER" id="PTHR30055">
    <property type="entry name" value="HTH-TYPE TRANSCRIPTIONAL REGULATOR RUTR"/>
    <property type="match status" value="1"/>
</dbReference>
<keyword evidence="1 2" id="KW-0238">DNA-binding</keyword>
<dbReference type="Gene3D" id="1.10.10.60">
    <property type="entry name" value="Homeodomain-like"/>
    <property type="match status" value="1"/>
</dbReference>
<evidence type="ECO:0000256" key="1">
    <source>
        <dbReference type="ARBA" id="ARBA00023125"/>
    </source>
</evidence>